<dbReference type="Proteomes" id="UP000192472">
    <property type="component" value="Unassembled WGS sequence"/>
</dbReference>
<dbReference type="InterPro" id="IPR018713">
    <property type="entry name" value="MPAB/Lcp_cat_dom"/>
</dbReference>
<feature type="domain" description="ER-bound oxygenase mpaB/mpaB'/Rubber oxygenase catalytic" evidence="1">
    <location>
        <begin position="135"/>
        <end position="287"/>
    </location>
</feature>
<gene>
    <name evidence="2" type="ORF">SAMN04488029_0477</name>
</gene>
<evidence type="ECO:0000313" key="3">
    <source>
        <dbReference type="Proteomes" id="UP000192472"/>
    </source>
</evidence>
<dbReference type="GO" id="GO:0016491">
    <property type="term" value="F:oxidoreductase activity"/>
    <property type="evidence" value="ECO:0007669"/>
    <property type="project" value="InterPro"/>
</dbReference>
<accession>A0A1W2G652</accession>
<name>A0A1W2G652_REIFA</name>
<dbReference type="InterPro" id="IPR037473">
    <property type="entry name" value="Lcp-like"/>
</dbReference>
<dbReference type="EMBL" id="FWYF01000001">
    <property type="protein sequence ID" value="SMD32137.1"/>
    <property type="molecule type" value="Genomic_DNA"/>
</dbReference>
<dbReference type="AlphaFoldDB" id="A0A1W2G652"/>
<sequence length="404" mass="45417">MNQTFDISNINESMLEQCRLRTDPIADQTIAKVIDDGFERQMNQVFLTIVQNDQFDRDTFLPLGAELGNILFEYFESTCHLPEWADPELVLKGEEVFANYGPEVFMLLNVSSLPLCYTCAKGAQVLYDTGRLLTHKENVDPLARRLMETAQMVVNVMSPGGLVQGGQGIVTIQKVRLIHASIRYYLKNRRDGQTWDTSTFGEPINQEDLTGTLMSFGPVILSGLKQLDVKLTPDQTNAYMHSWKVVGYLMGIEEQLLPDTFEDGFALAAKILQHQATPSEAGEALTSSCIQFVNHIVPGDAFDELPGFMMHTFLQEYSDASSVDLAKCIGLIHDAGAAENLILKLTKLFIGTFSFFERDHFINQISKPFNKMLLEGIIKFYNDGQRTHFPIPPSLKKNWGIKDN</sequence>
<proteinExistence type="predicted"/>
<dbReference type="PANTHER" id="PTHR37539:SF1">
    <property type="entry name" value="ER-BOUND OXYGENASE MPAB_MPAB'_RUBBER OXYGENASE CATALYTIC DOMAIN-CONTAINING PROTEIN"/>
    <property type="match status" value="1"/>
</dbReference>
<evidence type="ECO:0000313" key="2">
    <source>
        <dbReference type="EMBL" id="SMD32137.1"/>
    </source>
</evidence>
<dbReference type="Pfam" id="PF09995">
    <property type="entry name" value="MPAB_Lcp_cat"/>
    <property type="match status" value="1"/>
</dbReference>
<keyword evidence="3" id="KW-1185">Reference proteome</keyword>
<dbReference type="STRING" id="692418.SAMN04488029_0477"/>
<reference evidence="2 3" key="1">
    <citation type="submission" date="2017-04" db="EMBL/GenBank/DDBJ databases">
        <authorList>
            <person name="Afonso C.L."/>
            <person name="Miller P.J."/>
            <person name="Scott M.A."/>
            <person name="Spackman E."/>
            <person name="Goraichik I."/>
            <person name="Dimitrov K.M."/>
            <person name="Suarez D.L."/>
            <person name="Swayne D.E."/>
        </authorList>
    </citation>
    <scope>NUCLEOTIDE SEQUENCE [LARGE SCALE GENOMIC DNA]</scope>
    <source>
        <strain evidence="2 3">DSM 26133</strain>
    </source>
</reference>
<evidence type="ECO:0000259" key="1">
    <source>
        <dbReference type="Pfam" id="PF09995"/>
    </source>
</evidence>
<dbReference type="OrthoDB" id="6072815at2"/>
<protein>
    <recommendedName>
        <fullName evidence="1">ER-bound oxygenase mpaB/mpaB'/Rubber oxygenase catalytic domain-containing protein</fullName>
    </recommendedName>
</protein>
<dbReference type="PANTHER" id="PTHR37539">
    <property type="entry name" value="SECRETED PROTEIN-RELATED"/>
    <property type="match status" value="1"/>
</dbReference>
<dbReference type="RefSeq" id="WP_084370817.1">
    <property type="nucleotide sequence ID" value="NZ_FWYF01000001.1"/>
</dbReference>
<organism evidence="2 3">
    <name type="scientific">Reichenbachiella faecimaris</name>
    <dbReference type="NCBI Taxonomy" id="692418"/>
    <lineage>
        <taxon>Bacteria</taxon>
        <taxon>Pseudomonadati</taxon>
        <taxon>Bacteroidota</taxon>
        <taxon>Cytophagia</taxon>
        <taxon>Cytophagales</taxon>
        <taxon>Reichenbachiellaceae</taxon>
        <taxon>Reichenbachiella</taxon>
    </lineage>
</organism>